<evidence type="ECO:0000313" key="4">
    <source>
        <dbReference type="Proteomes" id="UP000000582"/>
    </source>
</evidence>
<reference evidence="4" key="1">
    <citation type="journal article" date="2003" name="Appl. Microbiol. Biotechnol.">
        <title>The Corynebacterium glutamicum genome: features and impacts on biotechnological processes.</title>
        <authorList>
            <person name="Ikeda M."/>
            <person name="Nakagawa S."/>
        </authorList>
    </citation>
    <scope>NUCLEOTIDE SEQUENCE [LARGE SCALE GENOMIC DNA]</scope>
    <source>
        <strain evidence="4">ATCC 13032 / DSM 20300 / BCRC 11384 / JCM 1318 / LMG 3730 / NCIMB 10025</strain>
    </source>
</reference>
<name>Q8NL83_CORGL</name>
<dbReference type="EMBL" id="BA000036">
    <property type="protein sequence ID" value="BAC00459.1"/>
    <property type="molecule type" value="Genomic_DNA"/>
</dbReference>
<dbReference type="OrthoDB" id="4426122at2"/>
<dbReference type="PATRIC" id="fig|196627.13.peg.2997"/>
<protein>
    <submittedName>
        <fullName evidence="3">Uncharacterized protein</fullName>
    </submittedName>
</protein>
<dbReference type="KEGG" id="cgb:cg3394"/>
<dbReference type="AlphaFoldDB" id="Q8NL83"/>
<feature type="compositionally biased region" description="Low complexity" evidence="1">
    <location>
        <begin position="35"/>
        <end position="49"/>
    </location>
</feature>
<dbReference type="HOGENOM" id="CLU_064675_0_0_11"/>
<dbReference type="KEGG" id="cgl:Cgl3065"/>
<feature type="compositionally biased region" description="Polar residues" evidence="1">
    <location>
        <begin position="50"/>
        <end position="61"/>
    </location>
</feature>
<dbReference type="Proteomes" id="UP000000582">
    <property type="component" value="Chromosome"/>
</dbReference>
<keyword evidence="4" id="KW-1185">Reference proteome</keyword>
<accession>Q8NL83</accession>
<evidence type="ECO:0000256" key="1">
    <source>
        <dbReference type="SAM" id="MobiDB-lite"/>
    </source>
</evidence>
<feature type="chain" id="PRO_5004311202" evidence="2">
    <location>
        <begin position="37"/>
        <end position="362"/>
    </location>
</feature>
<keyword evidence="2" id="KW-0732">Signal</keyword>
<organism evidence="3 4">
    <name type="scientific">Corynebacterium glutamicum (strain ATCC 13032 / DSM 20300 / JCM 1318 / BCRC 11384 / CCUG 27702 / LMG 3730 / NBRC 12168 / NCIMB 10025 / NRRL B-2784 / 534)</name>
    <dbReference type="NCBI Taxonomy" id="196627"/>
    <lineage>
        <taxon>Bacteria</taxon>
        <taxon>Bacillati</taxon>
        <taxon>Actinomycetota</taxon>
        <taxon>Actinomycetes</taxon>
        <taxon>Mycobacteriales</taxon>
        <taxon>Corynebacteriaceae</taxon>
        <taxon>Corynebacterium</taxon>
    </lineage>
</organism>
<sequence>MSPARTQPRAAFLRKLRPITCSLSLVLVGCSNTAESTTTDTAGSTETSSQISPTTPVSTTEAAPPEDPSANALEEYAQILANPSIYPLTEISQFVPTGTYAYTLVEATSDSIPELLLRADSHEFAPILVFTYDENTQSATQAGGVLIDGVASAGGSRVKVRASNSGAGIYQLNWYSIQPVGESSLYGIQGNSLTQIADPEDFMVRELLPDHHEITWVDSNDPSGLSTVQTGGANIQQAAPTPVQQPASNLHYFSGVVTMQTAGELMRGERTPNGEPATDLYLVLVLDSPIEITARNAATDPQTRTISEVSLGRYIPADGDNDWIGYLDTHVEITATTDQVWFPTDTGLPLGMLRLADYKSIS</sequence>
<dbReference type="eggNOG" id="ENOG50337YX">
    <property type="taxonomic scope" value="Bacteria"/>
</dbReference>
<dbReference type="BioCyc" id="CORYNE:G18NG-12686-MONOMER"/>
<evidence type="ECO:0000313" key="3">
    <source>
        <dbReference type="EMBL" id="BAC00459.1"/>
    </source>
</evidence>
<gene>
    <name evidence="3" type="ordered locus">Cgl3065</name>
</gene>
<accession>Q6M1F3</accession>
<evidence type="ECO:0000256" key="2">
    <source>
        <dbReference type="SAM" id="SignalP"/>
    </source>
</evidence>
<proteinExistence type="predicted"/>
<feature type="region of interest" description="Disordered" evidence="1">
    <location>
        <begin position="35"/>
        <end position="68"/>
    </location>
</feature>
<feature type="signal peptide" evidence="2">
    <location>
        <begin position="1"/>
        <end position="36"/>
    </location>
</feature>
<dbReference type="PROSITE" id="PS51257">
    <property type="entry name" value="PROKAR_LIPOPROTEIN"/>
    <property type="match status" value="1"/>
</dbReference>